<keyword evidence="2" id="KW-1185">Reference proteome</keyword>
<evidence type="ECO:0000313" key="2">
    <source>
        <dbReference type="Proteomes" id="UP001320706"/>
    </source>
</evidence>
<reference evidence="1" key="1">
    <citation type="submission" date="2024-02" db="EMBL/GenBank/DDBJ databases">
        <title>Metagenome Assembled Genome of Zalaria obscura JY119.</title>
        <authorList>
            <person name="Vighnesh L."/>
            <person name="Jagadeeshwari U."/>
            <person name="Venkata Ramana C."/>
            <person name="Sasikala C."/>
        </authorList>
    </citation>
    <scope>NUCLEOTIDE SEQUENCE</scope>
    <source>
        <strain evidence="1">JY119</strain>
    </source>
</reference>
<name>A0ACC3SP16_9PEZI</name>
<accession>A0ACC3SP16</accession>
<gene>
    <name evidence="1" type="ORF">M8818_000072</name>
</gene>
<comment type="caution">
    <text evidence="1">The sequence shown here is derived from an EMBL/GenBank/DDBJ whole genome shotgun (WGS) entry which is preliminary data.</text>
</comment>
<proteinExistence type="predicted"/>
<dbReference type="Proteomes" id="UP001320706">
    <property type="component" value="Unassembled WGS sequence"/>
</dbReference>
<organism evidence="1 2">
    <name type="scientific">Zalaria obscura</name>
    <dbReference type="NCBI Taxonomy" id="2024903"/>
    <lineage>
        <taxon>Eukaryota</taxon>
        <taxon>Fungi</taxon>
        <taxon>Dikarya</taxon>
        <taxon>Ascomycota</taxon>
        <taxon>Pezizomycotina</taxon>
        <taxon>Dothideomycetes</taxon>
        <taxon>Dothideomycetidae</taxon>
        <taxon>Dothideales</taxon>
        <taxon>Zalariaceae</taxon>
        <taxon>Zalaria</taxon>
    </lineage>
</organism>
<dbReference type="EMBL" id="JAMKPW020000001">
    <property type="protein sequence ID" value="KAK8221907.1"/>
    <property type="molecule type" value="Genomic_DNA"/>
</dbReference>
<sequence length="296" mass="32641">MEGYVPARKEKSGARLACVIQRRSRCSHRAQGVLAMRFFLSVPDLYNEENNRHERSRSAWKHARNEMRSIQVSRSSSHGSQPARPCVQSASFEASNTAQCNKHLAPVDLDCVRVAACLGVQPSGTLIEMNRVGKPGKIAAGFVLVPAVSVQLRQAVLRWNQERLGVAEDTNLTDQTGILICNKIPEACAERANAMRKENNIQSKRGIGQGSHETTYGDPGGEWNRVMGKPKTDPVRKMRGFGLVQCHSTVQGYLRSATYRGGRPAASCKDEDWRPLTLNTAEAHAFLTWKESLAGS</sequence>
<protein>
    <submittedName>
        <fullName evidence="1">Uncharacterized protein</fullName>
    </submittedName>
</protein>
<evidence type="ECO:0000313" key="1">
    <source>
        <dbReference type="EMBL" id="KAK8221907.1"/>
    </source>
</evidence>